<gene>
    <name evidence="2" type="ORF">Q0S36_18510</name>
</gene>
<comment type="caution">
    <text evidence="2">The sequence shown here is derived from an EMBL/GenBank/DDBJ whole genome shotgun (WGS) entry which is preliminary data.</text>
</comment>
<keyword evidence="1" id="KW-1133">Transmembrane helix</keyword>
<feature type="transmembrane region" description="Helical" evidence="1">
    <location>
        <begin position="12"/>
        <end position="37"/>
    </location>
</feature>
<evidence type="ECO:0000313" key="3">
    <source>
        <dbReference type="Proteomes" id="UP001174315"/>
    </source>
</evidence>
<organism evidence="2 3">
    <name type="scientific">Stenotrophomonas indicatrix</name>
    <dbReference type="NCBI Taxonomy" id="2045451"/>
    <lineage>
        <taxon>Bacteria</taxon>
        <taxon>Pseudomonadati</taxon>
        <taxon>Pseudomonadota</taxon>
        <taxon>Gammaproteobacteria</taxon>
        <taxon>Lysobacterales</taxon>
        <taxon>Lysobacteraceae</taxon>
        <taxon>Stenotrophomonas</taxon>
    </lineage>
</organism>
<sequence length="238" mass="26449">MSTPSGELAMVGLYLLVRTLLPVLLGGLVAMLGARVINARLARLPPRVIALPDDSLLPSPAAQRRYRRMLRRRPRLQRFTQPPKVPRSWVLLAAMAFIGTVGLTVYLMPDGPRFQVLVESTLGYPSTIIEVRAPMQQQLHLLDACAPVLHRTVRPITMRYRRARTGNPVEVHGVLPVQVRHRGTLLQVATAQPVDAALLRDALHKCSASSNVTLTIQPRTVAPWREGGWQPWPGRNSQ</sequence>
<feature type="transmembrane region" description="Helical" evidence="1">
    <location>
        <begin position="88"/>
        <end position="108"/>
    </location>
</feature>
<reference evidence="2" key="1">
    <citation type="submission" date="2023-07" db="EMBL/GenBank/DDBJ databases">
        <title>Stenotrophomonas isolates from soil.</title>
        <authorList>
            <person name="Sharma V."/>
            <person name="Zur-Pinska J."/>
            <person name="Hay A.G."/>
        </authorList>
    </citation>
    <scope>NUCLEOTIDE SEQUENCE</scope>
    <source>
        <strain evidence="2">C2</strain>
    </source>
</reference>
<keyword evidence="3" id="KW-1185">Reference proteome</keyword>
<proteinExistence type="predicted"/>
<protein>
    <recommendedName>
        <fullName evidence="4">FtsQ-type POTRA domain-containing protein</fullName>
    </recommendedName>
</protein>
<keyword evidence="1" id="KW-0812">Transmembrane</keyword>
<evidence type="ECO:0008006" key="4">
    <source>
        <dbReference type="Google" id="ProtNLM"/>
    </source>
</evidence>
<name>A0ABT8QJ70_9GAMM</name>
<evidence type="ECO:0000313" key="2">
    <source>
        <dbReference type="EMBL" id="MDN8671338.1"/>
    </source>
</evidence>
<dbReference type="RefSeq" id="WP_301870235.1">
    <property type="nucleotide sequence ID" value="NZ_JAUKNN010000062.1"/>
</dbReference>
<evidence type="ECO:0000256" key="1">
    <source>
        <dbReference type="SAM" id="Phobius"/>
    </source>
</evidence>
<keyword evidence="1" id="KW-0472">Membrane</keyword>
<dbReference type="Proteomes" id="UP001174315">
    <property type="component" value="Unassembled WGS sequence"/>
</dbReference>
<dbReference type="EMBL" id="JAUKNN010000062">
    <property type="protein sequence ID" value="MDN8671338.1"/>
    <property type="molecule type" value="Genomic_DNA"/>
</dbReference>
<accession>A0ABT8QJ70</accession>